<keyword evidence="11 16" id="KW-0676">Redox-active center</keyword>
<dbReference type="Gene3D" id="3.30.390.30">
    <property type="match status" value="1"/>
</dbReference>
<dbReference type="InterPro" id="IPR050151">
    <property type="entry name" value="Class-I_Pyr_Nuc-Dis_Oxidored"/>
</dbReference>
<gene>
    <name evidence="19" type="ORF">Cflav_PD1939</name>
</gene>
<keyword evidence="10" id="KW-1015">Disulfide bond</keyword>
<dbReference type="InterPro" id="IPR004099">
    <property type="entry name" value="Pyr_nucl-diS_OxRdtase_dimer"/>
</dbReference>
<keyword evidence="6 16" id="KW-0285">Flavoprotein</keyword>
<feature type="binding site" evidence="14">
    <location>
        <begin position="314"/>
        <end position="317"/>
    </location>
    <ligand>
        <name>FAD</name>
        <dbReference type="ChEBI" id="CHEBI:57692"/>
    </ligand>
</feature>
<dbReference type="RefSeq" id="WP_007417159.1">
    <property type="nucleotide sequence ID" value="NZ_ABOX02000037.1"/>
</dbReference>
<sequence>MPQHDLIVIGAGPGGYTAAIRAAQLGLNVACIEKEPALGGTCLRIGCIPSKALLESSERFWEAREKFKGHGILVPEVKLDLATMLKRKDQVVDTLTKGVAGLFKKNKITRYAGHARIIGQGKVTVKSSNESIDLEGKHILIATGSKSSLLPGVQLEGDRIGTSTEALAYPEVPKHLVVIGAGYIGLELGSVWKRLGAKVTVLEFLDRILPGLDDEIAAEAKKIFEKQGMEFRLGTKVTSAKVKGKECVVESDGNEPTTCDRVLLCVGRVPNTDELGLDSVGIKLDSRKRIEVDKHFATSVPGIYAIGDVIRGPMLAHKAEEEGIACVEQIATGHSHVNYDAIPGIVYTQPEIGTVGKSEEQLKAEGIQYKKGLFPMLANGRARSMGITEGKIKVLADAKTDRILGVHIISAHAGDLINEAATAINFGASSEDLARTCHAHPTLGEALREAALAVDNRTINI</sequence>
<feature type="binding site" evidence="14">
    <location>
        <position position="308"/>
    </location>
    <ligand>
        <name>FAD</name>
        <dbReference type="ChEBI" id="CHEBI:57692"/>
    </ligand>
</feature>
<keyword evidence="5" id="KW-0963">Cytoplasm</keyword>
<dbReference type="InterPro" id="IPR036188">
    <property type="entry name" value="FAD/NAD-bd_sf"/>
</dbReference>
<evidence type="ECO:0000313" key="20">
    <source>
        <dbReference type="Proteomes" id="UP000003688"/>
    </source>
</evidence>
<feature type="domain" description="Pyridine nucleotide-disulphide oxidoreductase dimerisation" evidence="17">
    <location>
        <begin position="342"/>
        <end position="451"/>
    </location>
</feature>
<dbReference type="GO" id="GO:0006103">
    <property type="term" value="P:2-oxoglutarate metabolic process"/>
    <property type="evidence" value="ECO:0007669"/>
    <property type="project" value="TreeGrafter"/>
</dbReference>
<comment type="miscellaneous">
    <text evidence="16">The active site is a redox-active disulfide bond.</text>
</comment>
<name>B9XMX0_PEDPL</name>
<dbReference type="SUPFAM" id="SSF55424">
    <property type="entry name" value="FAD/NAD-linked reductases, dimerisation (C-terminal) domain"/>
    <property type="match status" value="1"/>
</dbReference>
<dbReference type="InterPro" id="IPR012999">
    <property type="entry name" value="Pyr_OxRdtase_I_AS"/>
</dbReference>
<evidence type="ECO:0000256" key="15">
    <source>
        <dbReference type="PIRSR" id="PIRSR000350-4"/>
    </source>
</evidence>
<dbReference type="PRINTS" id="PR00411">
    <property type="entry name" value="PNDRDTASEI"/>
</dbReference>
<evidence type="ECO:0000256" key="9">
    <source>
        <dbReference type="ARBA" id="ARBA00023027"/>
    </source>
</evidence>
<keyword evidence="9 14" id="KW-0520">NAD</keyword>
<organism evidence="19 20">
    <name type="scientific">Pedosphaera parvula (strain Ellin514)</name>
    <dbReference type="NCBI Taxonomy" id="320771"/>
    <lineage>
        <taxon>Bacteria</taxon>
        <taxon>Pseudomonadati</taxon>
        <taxon>Verrucomicrobiota</taxon>
        <taxon>Pedosphaerae</taxon>
        <taxon>Pedosphaerales</taxon>
        <taxon>Pedosphaeraceae</taxon>
        <taxon>Pedosphaera</taxon>
    </lineage>
</organism>
<dbReference type="OrthoDB" id="9800167at2"/>
<feature type="active site" description="Proton acceptor" evidence="13">
    <location>
        <position position="440"/>
    </location>
</feature>
<accession>B9XMX0</accession>
<evidence type="ECO:0000256" key="6">
    <source>
        <dbReference type="ARBA" id="ARBA00022630"/>
    </source>
</evidence>
<feature type="binding site" evidence="14">
    <location>
        <position position="267"/>
    </location>
    <ligand>
        <name>NAD(+)</name>
        <dbReference type="ChEBI" id="CHEBI:57540"/>
    </ligand>
</feature>
<proteinExistence type="inferred from homology"/>
<dbReference type="EMBL" id="ABOX02000037">
    <property type="protein sequence ID" value="EEF58766.1"/>
    <property type="molecule type" value="Genomic_DNA"/>
</dbReference>
<dbReference type="InterPro" id="IPR006258">
    <property type="entry name" value="Lipoamide_DH"/>
</dbReference>
<feature type="binding site" evidence="14">
    <location>
        <position position="51"/>
    </location>
    <ligand>
        <name>FAD</name>
        <dbReference type="ChEBI" id="CHEBI:57692"/>
    </ligand>
</feature>
<evidence type="ECO:0000256" key="7">
    <source>
        <dbReference type="ARBA" id="ARBA00022827"/>
    </source>
</evidence>
<dbReference type="InterPro" id="IPR001100">
    <property type="entry name" value="Pyr_nuc-diS_OxRdtase"/>
</dbReference>
<evidence type="ECO:0000256" key="4">
    <source>
        <dbReference type="ARBA" id="ARBA00016961"/>
    </source>
</evidence>
<evidence type="ECO:0000259" key="17">
    <source>
        <dbReference type="Pfam" id="PF02852"/>
    </source>
</evidence>
<dbReference type="STRING" id="320771.Cflav_PD1939"/>
<evidence type="ECO:0000256" key="12">
    <source>
        <dbReference type="ARBA" id="ARBA00049187"/>
    </source>
</evidence>
<evidence type="ECO:0000256" key="8">
    <source>
        <dbReference type="ARBA" id="ARBA00023002"/>
    </source>
</evidence>
<comment type="caution">
    <text evidence="19">The sequence shown here is derived from an EMBL/GenBank/DDBJ whole genome shotgun (WGS) entry which is preliminary data.</text>
</comment>
<dbReference type="Proteomes" id="UP000003688">
    <property type="component" value="Unassembled WGS sequence"/>
</dbReference>
<dbReference type="AlphaFoldDB" id="B9XMX0"/>
<comment type="catalytic activity">
    <reaction evidence="12 16">
        <text>N(6)-[(R)-dihydrolipoyl]-L-lysyl-[protein] + NAD(+) = N(6)-[(R)-lipoyl]-L-lysyl-[protein] + NADH + H(+)</text>
        <dbReference type="Rhea" id="RHEA:15045"/>
        <dbReference type="Rhea" id="RHEA-COMP:10474"/>
        <dbReference type="Rhea" id="RHEA-COMP:10475"/>
        <dbReference type="ChEBI" id="CHEBI:15378"/>
        <dbReference type="ChEBI" id="CHEBI:57540"/>
        <dbReference type="ChEBI" id="CHEBI:57945"/>
        <dbReference type="ChEBI" id="CHEBI:83099"/>
        <dbReference type="ChEBI" id="CHEBI:83100"/>
        <dbReference type="EC" id="1.8.1.4"/>
    </reaction>
</comment>
<keyword evidence="7 14" id="KW-0274">FAD</keyword>
<dbReference type="EC" id="1.8.1.4" evidence="3 16"/>
<evidence type="ECO:0000256" key="5">
    <source>
        <dbReference type="ARBA" id="ARBA00022490"/>
    </source>
</evidence>
<comment type="subcellular location">
    <subcellularLocation>
        <location evidence="1">Cytoplasm</location>
    </subcellularLocation>
</comment>
<feature type="binding site" evidence="14">
    <location>
        <position position="203"/>
    </location>
    <ligand>
        <name>NAD(+)</name>
        <dbReference type="ChEBI" id="CHEBI:57540"/>
    </ligand>
</feature>
<dbReference type="GO" id="GO:0004148">
    <property type="term" value="F:dihydrolipoyl dehydrogenase (NADH) activity"/>
    <property type="evidence" value="ECO:0007669"/>
    <property type="project" value="UniProtKB-EC"/>
</dbReference>
<evidence type="ECO:0000256" key="2">
    <source>
        <dbReference type="ARBA" id="ARBA00007532"/>
    </source>
</evidence>
<protein>
    <recommendedName>
        <fullName evidence="4 16">Dihydrolipoyl dehydrogenase</fullName>
        <ecNumber evidence="3 16">1.8.1.4</ecNumber>
    </recommendedName>
</protein>
<feature type="disulfide bond" description="Redox-active" evidence="15">
    <location>
        <begin position="42"/>
        <end position="47"/>
    </location>
</feature>
<evidence type="ECO:0000256" key="10">
    <source>
        <dbReference type="ARBA" id="ARBA00023157"/>
    </source>
</evidence>
<dbReference type="PANTHER" id="PTHR22912">
    <property type="entry name" value="DISULFIDE OXIDOREDUCTASE"/>
    <property type="match status" value="1"/>
</dbReference>
<dbReference type="PROSITE" id="PS00076">
    <property type="entry name" value="PYRIDINE_REDOX_1"/>
    <property type="match status" value="1"/>
</dbReference>
<keyword evidence="8 16" id="KW-0560">Oxidoreductase</keyword>
<dbReference type="Pfam" id="PF02852">
    <property type="entry name" value="Pyr_redox_dim"/>
    <property type="match status" value="1"/>
</dbReference>
<comment type="cofactor">
    <cofactor evidence="14 16">
        <name>FAD</name>
        <dbReference type="ChEBI" id="CHEBI:57692"/>
    </cofactor>
    <text evidence="14 16">Binds 1 FAD per subunit.</text>
</comment>
<feature type="binding site" evidence="14">
    <location>
        <begin position="180"/>
        <end position="187"/>
    </location>
    <ligand>
        <name>NAD(+)</name>
        <dbReference type="ChEBI" id="CHEBI:57540"/>
    </ligand>
</feature>
<evidence type="ECO:0000256" key="11">
    <source>
        <dbReference type="ARBA" id="ARBA00023284"/>
    </source>
</evidence>
<evidence type="ECO:0000256" key="13">
    <source>
        <dbReference type="PIRSR" id="PIRSR000350-2"/>
    </source>
</evidence>
<evidence type="ECO:0000256" key="3">
    <source>
        <dbReference type="ARBA" id="ARBA00012608"/>
    </source>
</evidence>
<dbReference type="FunFam" id="3.30.390.30:FF:000001">
    <property type="entry name" value="Dihydrolipoyl dehydrogenase"/>
    <property type="match status" value="1"/>
</dbReference>
<keyword evidence="14" id="KW-0547">Nucleotide-binding</keyword>
<keyword evidence="20" id="KW-1185">Reference proteome</keyword>
<dbReference type="GO" id="GO:0050660">
    <property type="term" value="F:flavin adenine dinucleotide binding"/>
    <property type="evidence" value="ECO:0007669"/>
    <property type="project" value="InterPro"/>
</dbReference>
<dbReference type="SUPFAM" id="SSF51905">
    <property type="entry name" value="FAD/NAD(P)-binding domain"/>
    <property type="match status" value="1"/>
</dbReference>
<dbReference type="NCBIfam" id="TIGR01350">
    <property type="entry name" value="lipoamide_DH"/>
    <property type="match status" value="1"/>
</dbReference>
<dbReference type="Pfam" id="PF07992">
    <property type="entry name" value="Pyr_redox_2"/>
    <property type="match status" value="1"/>
</dbReference>
<evidence type="ECO:0000256" key="16">
    <source>
        <dbReference type="RuleBase" id="RU003692"/>
    </source>
</evidence>
<reference evidence="19 20" key="1">
    <citation type="journal article" date="2011" name="J. Bacteriol.">
        <title>Genome sequence of 'Pedosphaera parvula' Ellin514, an aerobic Verrucomicrobial isolate from pasture soil.</title>
        <authorList>
            <person name="Kant R."/>
            <person name="van Passel M.W."/>
            <person name="Sangwan P."/>
            <person name="Palva A."/>
            <person name="Lucas S."/>
            <person name="Copeland A."/>
            <person name="Lapidus A."/>
            <person name="Glavina Del Rio T."/>
            <person name="Dalin E."/>
            <person name="Tice H."/>
            <person name="Bruce D."/>
            <person name="Goodwin L."/>
            <person name="Pitluck S."/>
            <person name="Chertkov O."/>
            <person name="Larimer F.W."/>
            <person name="Land M.L."/>
            <person name="Hauser L."/>
            <person name="Brettin T.S."/>
            <person name="Detter J.C."/>
            <person name="Han S."/>
            <person name="de Vos W.M."/>
            <person name="Janssen P.H."/>
            <person name="Smidt H."/>
        </authorList>
    </citation>
    <scope>NUCLEOTIDE SEQUENCE [LARGE SCALE GENOMIC DNA]</scope>
    <source>
        <strain evidence="19 20">Ellin514</strain>
    </source>
</reference>
<evidence type="ECO:0000259" key="18">
    <source>
        <dbReference type="Pfam" id="PF07992"/>
    </source>
</evidence>
<dbReference type="InterPro" id="IPR016156">
    <property type="entry name" value="FAD/NAD-linked_Rdtase_dimer_sf"/>
</dbReference>
<dbReference type="InterPro" id="IPR023753">
    <property type="entry name" value="FAD/NAD-binding_dom"/>
</dbReference>
<evidence type="ECO:0000313" key="19">
    <source>
        <dbReference type="EMBL" id="EEF58766.1"/>
    </source>
</evidence>
<dbReference type="PRINTS" id="PR00368">
    <property type="entry name" value="FADPNR"/>
</dbReference>
<evidence type="ECO:0000256" key="14">
    <source>
        <dbReference type="PIRSR" id="PIRSR000350-3"/>
    </source>
</evidence>
<comment type="similarity">
    <text evidence="2 16">Belongs to the class-I pyridine nucleotide-disulfide oxidoreductase family.</text>
</comment>
<evidence type="ECO:0000256" key="1">
    <source>
        <dbReference type="ARBA" id="ARBA00004496"/>
    </source>
</evidence>
<feature type="binding site" evidence="14">
    <location>
        <begin position="143"/>
        <end position="145"/>
    </location>
    <ligand>
        <name>FAD</name>
        <dbReference type="ChEBI" id="CHEBI:57692"/>
    </ligand>
</feature>
<dbReference type="Gene3D" id="3.50.50.60">
    <property type="entry name" value="FAD/NAD(P)-binding domain"/>
    <property type="match status" value="2"/>
</dbReference>
<dbReference type="PANTHER" id="PTHR22912:SF224">
    <property type="entry name" value="DIHYDROLIPOYL DEHYDROGENASE"/>
    <property type="match status" value="1"/>
</dbReference>
<dbReference type="PIRSF" id="PIRSF000350">
    <property type="entry name" value="Mercury_reductase_MerA"/>
    <property type="match status" value="1"/>
</dbReference>
<dbReference type="GO" id="GO:0005737">
    <property type="term" value="C:cytoplasm"/>
    <property type="evidence" value="ECO:0007669"/>
    <property type="project" value="UniProtKB-SubCell"/>
</dbReference>
<feature type="domain" description="FAD/NAD(P)-binding" evidence="18">
    <location>
        <begin position="5"/>
        <end position="323"/>
    </location>
</feature>